<proteinExistence type="predicted"/>
<accession>A0AAV6Y4G8</accession>
<feature type="transmembrane region" description="Helical" evidence="1">
    <location>
        <begin position="6"/>
        <end position="28"/>
    </location>
</feature>
<sequence>MDMTPFYLICYIFYTIITSLILSLFLAFRRLFAPRASSQIGNVVALYEGTVRHVRRRPAHHSFKFTARYALIDLDLPPHAPPHYLSADEARRATKTNGPVYLLMIPPSVGYERNPIIFYYCYHIEGSTKTLKRCIVEAYGTPSSESVTFVFNPTSDRAPKSEHISPFMALQLWWKNVPFYRHPKHQNPNYRAEAILRDEKIQFCPAFGGIIKEERIDRCFTWKNAKWHWSWC</sequence>
<dbReference type="PANTHER" id="PTHR33973:SF4">
    <property type="entry name" value="OS07G0153300 PROTEIN"/>
    <property type="match status" value="1"/>
</dbReference>
<organism evidence="2 3">
    <name type="scientific">Buddleja alternifolia</name>
    <dbReference type="NCBI Taxonomy" id="168488"/>
    <lineage>
        <taxon>Eukaryota</taxon>
        <taxon>Viridiplantae</taxon>
        <taxon>Streptophyta</taxon>
        <taxon>Embryophyta</taxon>
        <taxon>Tracheophyta</taxon>
        <taxon>Spermatophyta</taxon>
        <taxon>Magnoliopsida</taxon>
        <taxon>eudicotyledons</taxon>
        <taxon>Gunneridae</taxon>
        <taxon>Pentapetalae</taxon>
        <taxon>asterids</taxon>
        <taxon>lamiids</taxon>
        <taxon>Lamiales</taxon>
        <taxon>Scrophulariaceae</taxon>
        <taxon>Buddlejeae</taxon>
        <taxon>Buddleja</taxon>
    </lineage>
</organism>
<name>A0AAV6Y4G8_9LAMI</name>
<keyword evidence="1" id="KW-0812">Transmembrane</keyword>
<dbReference type="Proteomes" id="UP000826271">
    <property type="component" value="Unassembled WGS sequence"/>
</dbReference>
<comment type="caution">
    <text evidence="2">The sequence shown here is derived from an EMBL/GenBank/DDBJ whole genome shotgun (WGS) entry which is preliminary data.</text>
</comment>
<dbReference type="AlphaFoldDB" id="A0AAV6Y4G8"/>
<gene>
    <name evidence="2" type="ORF">BUALT_Bualt02G0043300</name>
</gene>
<evidence type="ECO:0000313" key="3">
    <source>
        <dbReference type="Proteomes" id="UP000826271"/>
    </source>
</evidence>
<dbReference type="InterPro" id="IPR010775">
    <property type="entry name" value="DUF1365"/>
</dbReference>
<keyword evidence="3" id="KW-1185">Reference proteome</keyword>
<evidence type="ECO:0000256" key="1">
    <source>
        <dbReference type="SAM" id="Phobius"/>
    </source>
</evidence>
<dbReference type="Pfam" id="PF07103">
    <property type="entry name" value="DUF1365"/>
    <property type="match status" value="1"/>
</dbReference>
<protein>
    <submittedName>
        <fullName evidence="2">Uncharacterized protein</fullName>
    </submittedName>
</protein>
<dbReference type="EMBL" id="WHWC01000002">
    <property type="protein sequence ID" value="KAG8387649.1"/>
    <property type="molecule type" value="Genomic_DNA"/>
</dbReference>
<reference evidence="2" key="1">
    <citation type="submission" date="2019-10" db="EMBL/GenBank/DDBJ databases">
        <authorList>
            <person name="Zhang R."/>
            <person name="Pan Y."/>
            <person name="Wang J."/>
            <person name="Ma R."/>
            <person name="Yu S."/>
        </authorList>
    </citation>
    <scope>NUCLEOTIDE SEQUENCE</scope>
    <source>
        <strain evidence="2">LA-IB0</strain>
        <tissue evidence="2">Leaf</tissue>
    </source>
</reference>
<evidence type="ECO:0000313" key="2">
    <source>
        <dbReference type="EMBL" id="KAG8387649.1"/>
    </source>
</evidence>
<keyword evidence="1" id="KW-1133">Transmembrane helix</keyword>
<keyword evidence="1" id="KW-0472">Membrane</keyword>
<dbReference type="PANTHER" id="PTHR33973">
    <property type="entry name" value="OS07G0153300 PROTEIN"/>
    <property type="match status" value="1"/>
</dbReference>